<dbReference type="PANTHER" id="PTHR15680">
    <property type="entry name" value="RIBOSOMAL PROTEIN L19"/>
    <property type="match status" value="1"/>
</dbReference>
<name>A0AAW1PQ01_9CHLO</name>
<dbReference type="PANTHER" id="PTHR15680:SF9">
    <property type="entry name" value="LARGE RIBOSOMAL SUBUNIT PROTEIN BL19M"/>
    <property type="match status" value="1"/>
</dbReference>
<evidence type="ECO:0000256" key="1">
    <source>
        <dbReference type="ARBA" id="ARBA00005781"/>
    </source>
</evidence>
<dbReference type="SUPFAM" id="SSF50104">
    <property type="entry name" value="Translation proteins SH3-like domain"/>
    <property type="match status" value="1"/>
</dbReference>
<evidence type="ECO:0000256" key="3">
    <source>
        <dbReference type="ARBA" id="ARBA00023274"/>
    </source>
</evidence>
<evidence type="ECO:0000313" key="5">
    <source>
        <dbReference type="Proteomes" id="UP001489004"/>
    </source>
</evidence>
<dbReference type="GO" id="GO:0003735">
    <property type="term" value="F:structural constituent of ribosome"/>
    <property type="evidence" value="ECO:0007669"/>
    <property type="project" value="InterPro"/>
</dbReference>
<dbReference type="Proteomes" id="UP001489004">
    <property type="component" value="Unassembled WGS sequence"/>
</dbReference>
<dbReference type="PRINTS" id="PR00061">
    <property type="entry name" value="RIBOSOMALL19"/>
</dbReference>
<keyword evidence="3" id="KW-0687">Ribonucleoprotein</keyword>
<dbReference type="GO" id="GO:1990904">
    <property type="term" value="C:ribonucleoprotein complex"/>
    <property type="evidence" value="ECO:0007669"/>
    <property type="project" value="UniProtKB-KW"/>
</dbReference>
<sequence length="116" mass="13370">MGHLMQVLEGEMAVAAAAQKNLPDFGPGDVVQLKLAVPENKRRVSFMKGLCIARFNRGWRTSFTLRNFITGGGGLERTFPLYSPTIQEITVLKRQRTRRAKLYYLRDRQPREYRVL</sequence>
<gene>
    <name evidence="4" type="ORF">WJX72_011839</name>
</gene>
<keyword evidence="2" id="KW-0689">Ribosomal protein</keyword>
<dbReference type="Pfam" id="PF01245">
    <property type="entry name" value="Ribosomal_L19"/>
    <property type="match status" value="1"/>
</dbReference>
<dbReference type="InterPro" id="IPR038657">
    <property type="entry name" value="Ribosomal_bL19_sf"/>
</dbReference>
<organism evidence="4 5">
    <name type="scientific">[Myrmecia] bisecta</name>
    <dbReference type="NCBI Taxonomy" id="41462"/>
    <lineage>
        <taxon>Eukaryota</taxon>
        <taxon>Viridiplantae</taxon>
        <taxon>Chlorophyta</taxon>
        <taxon>core chlorophytes</taxon>
        <taxon>Trebouxiophyceae</taxon>
        <taxon>Trebouxiales</taxon>
        <taxon>Trebouxiaceae</taxon>
        <taxon>Myrmecia</taxon>
    </lineage>
</organism>
<evidence type="ECO:0008006" key="6">
    <source>
        <dbReference type="Google" id="ProtNLM"/>
    </source>
</evidence>
<accession>A0AAW1PQ01</accession>
<dbReference type="InterPro" id="IPR008991">
    <property type="entry name" value="Translation_prot_SH3-like_sf"/>
</dbReference>
<dbReference type="PIRSF" id="PIRSF002191">
    <property type="entry name" value="Ribosomal_L19"/>
    <property type="match status" value="1"/>
</dbReference>
<dbReference type="InterPro" id="IPR001857">
    <property type="entry name" value="Ribosomal_bL19"/>
</dbReference>
<keyword evidence="5" id="KW-1185">Reference proteome</keyword>
<proteinExistence type="inferred from homology"/>
<dbReference type="AlphaFoldDB" id="A0AAW1PQ01"/>
<protein>
    <recommendedName>
        <fullName evidence="6">Ribosomal protein L19</fullName>
    </recommendedName>
</protein>
<dbReference type="GO" id="GO:0005840">
    <property type="term" value="C:ribosome"/>
    <property type="evidence" value="ECO:0007669"/>
    <property type="project" value="UniProtKB-KW"/>
</dbReference>
<dbReference type="GO" id="GO:0006412">
    <property type="term" value="P:translation"/>
    <property type="evidence" value="ECO:0007669"/>
    <property type="project" value="InterPro"/>
</dbReference>
<comment type="similarity">
    <text evidence="1">Belongs to the bacterial ribosomal protein bL19 family.</text>
</comment>
<evidence type="ECO:0000313" key="4">
    <source>
        <dbReference type="EMBL" id="KAK9810500.1"/>
    </source>
</evidence>
<dbReference type="EMBL" id="JALJOR010000010">
    <property type="protein sequence ID" value="KAK9810500.1"/>
    <property type="molecule type" value="Genomic_DNA"/>
</dbReference>
<evidence type="ECO:0000256" key="2">
    <source>
        <dbReference type="ARBA" id="ARBA00022980"/>
    </source>
</evidence>
<reference evidence="4 5" key="1">
    <citation type="journal article" date="2024" name="Nat. Commun.">
        <title>Phylogenomics reveals the evolutionary origins of lichenization in chlorophyte algae.</title>
        <authorList>
            <person name="Puginier C."/>
            <person name="Libourel C."/>
            <person name="Otte J."/>
            <person name="Skaloud P."/>
            <person name="Haon M."/>
            <person name="Grisel S."/>
            <person name="Petersen M."/>
            <person name="Berrin J.G."/>
            <person name="Delaux P.M."/>
            <person name="Dal Grande F."/>
            <person name="Keller J."/>
        </authorList>
    </citation>
    <scope>NUCLEOTIDE SEQUENCE [LARGE SCALE GENOMIC DNA]</scope>
    <source>
        <strain evidence="4 5">SAG 2043</strain>
    </source>
</reference>
<dbReference type="Gene3D" id="2.30.30.790">
    <property type="match status" value="1"/>
</dbReference>
<comment type="caution">
    <text evidence="4">The sequence shown here is derived from an EMBL/GenBank/DDBJ whole genome shotgun (WGS) entry which is preliminary data.</text>
</comment>